<gene>
    <name evidence="1" type="ORF">H9931_01920</name>
</gene>
<organism evidence="1 2">
    <name type="scientific">Candidatus Enterocloster excrementigallinarum</name>
    <dbReference type="NCBI Taxonomy" id="2838558"/>
    <lineage>
        <taxon>Bacteria</taxon>
        <taxon>Bacillati</taxon>
        <taxon>Bacillota</taxon>
        <taxon>Clostridia</taxon>
        <taxon>Lachnospirales</taxon>
        <taxon>Lachnospiraceae</taxon>
        <taxon>Enterocloster</taxon>
    </lineage>
</organism>
<reference evidence="1" key="1">
    <citation type="journal article" date="2021" name="PeerJ">
        <title>Extensive microbial diversity within the chicken gut microbiome revealed by metagenomics and culture.</title>
        <authorList>
            <person name="Gilroy R."/>
            <person name="Ravi A."/>
            <person name="Getino M."/>
            <person name="Pursley I."/>
            <person name="Horton D.L."/>
            <person name="Alikhan N.F."/>
            <person name="Baker D."/>
            <person name="Gharbi K."/>
            <person name="Hall N."/>
            <person name="Watson M."/>
            <person name="Adriaenssens E.M."/>
            <person name="Foster-Nyarko E."/>
            <person name="Jarju S."/>
            <person name="Secka A."/>
            <person name="Antonio M."/>
            <person name="Oren A."/>
            <person name="Chaudhuri R.R."/>
            <person name="La Ragione R."/>
            <person name="Hildebrand F."/>
            <person name="Pallen M.J."/>
        </authorList>
    </citation>
    <scope>NUCLEOTIDE SEQUENCE</scope>
    <source>
        <strain evidence="1">CHK198-12963</strain>
    </source>
</reference>
<comment type="caution">
    <text evidence="1">The sequence shown here is derived from an EMBL/GenBank/DDBJ whole genome shotgun (WGS) entry which is preliminary data.</text>
</comment>
<sequence length="188" mass="20195">MFYIGDNVTLTIDGGNYICGEEAGTDYMFACLTIAGDSGSSIVINGGNFQMNSLGVISVRAMFSNFIQSRVQTTINGGTFGAADGAYVFLVNEPYQTIEDALENVTISGGTFGNNTLYCYNAVSEGPKAYLTADGSESELSTGVTASFKKCTSLRLTDDVVLCQEKVQIRRELFLGILCCRIFLLLLV</sequence>
<reference evidence="1" key="2">
    <citation type="submission" date="2021-04" db="EMBL/GenBank/DDBJ databases">
        <authorList>
            <person name="Gilroy R."/>
        </authorList>
    </citation>
    <scope>NUCLEOTIDE SEQUENCE</scope>
    <source>
        <strain evidence="1">CHK198-12963</strain>
    </source>
</reference>
<protein>
    <submittedName>
        <fullName evidence="1">Uncharacterized protein</fullName>
    </submittedName>
</protein>
<proteinExistence type="predicted"/>
<dbReference type="Proteomes" id="UP000823863">
    <property type="component" value="Unassembled WGS sequence"/>
</dbReference>
<evidence type="ECO:0000313" key="2">
    <source>
        <dbReference type="Proteomes" id="UP000823863"/>
    </source>
</evidence>
<name>A0A9D2PS86_9FIRM</name>
<dbReference type="AlphaFoldDB" id="A0A9D2PS86"/>
<accession>A0A9D2PS86</accession>
<evidence type="ECO:0000313" key="1">
    <source>
        <dbReference type="EMBL" id="HJC65464.1"/>
    </source>
</evidence>
<dbReference type="EMBL" id="DWWB01000006">
    <property type="protein sequence ID" value="HJC65464.1"/>
    <property type="molecule type" value="Genomic_DNA"/>
</dbReference>